<dbReference type="AlphaFoldDB" id="A0A0D7AZ21"/>
<evidence type="ECO:0000256" key="8">
    <source>
        <dbReference type="ARBA" id="ARBA00047899"/>
    </source>
</evidence>
<evidence type="ECO:0000259" key="12">
    <source>
        <dbReference type="PROSITE" id="PS50011"/>
    </source>
</evidence>
<dbReference type="PROSITE" id="PS00107">
    <property type="entry name" value="PROTEIN_KINASE_ATP"/>
    <property type="match status" value="1"/>
</dbReference>
<accession>A0A0D7AZ21</accession>
<evidence type="ECO:0000256" key="11">
    <source>
        <dbReference type="SAM" id="MobiDB-lite"/>
    </source>
</evidence>
<evidence type="ECO:0000256" key="6">
    <source>
        <dbReference type="ARBA" id="ARBA00022777"/>
    </source>
</evidence>
<dbReference type="InterPro" id="IPR000719">
    <property type="entry name" value="Prot_kinase_dom"/>
</dbReference>
<dbReference type="InterPro" id="IPR039046">
    <property type="entry name" value="PDPK1"/>
</dbReference>
<protein>
    <recommendedName>
        <fullName evidence="2">non-specific serine/threonine protein kinase</fullName>
        <ecNumber evidence="2">2.7.11.1</ecNumber>
    </recommendedName>
</protein>
<keyword evidence="4" id="KW-0808">Transferase</keyword>
<dbReference type="CDD" id="cd05581">
    <property type="entry name" value="STKc_PDK1"/>
    <property type="match status" value="1"/>
</dbReference>
<comment type="similarity">
    <text evidence="1">Belongs to the protein kinase superfamily. AGC Ser/Thr protein kinase family. PDPK1 subfamily.</text>
</comment>
<dbReference type="Gene3D" id="1.10.510.10">
    <property type="entry name" value="Transferase(Phosphotransferase) domain 1"/>
    <property type="match status" value="1"/>
</dbReference>
<evidence type="ECO:0000313" key="13">
    <source>
        <dbReference type="EMBL" id="KIY63618.1"/>
    </source>
</evidence>
<feature type="region of interest" description="Disordered" evidence="11">
    <location>
        <begin position="1"/>
        <end position="115"/>
    </location>
</feature>
<evidence type="ECO:0000256" key="10">
    <source>
        <dbReference type="PROSITE-ProRule" id="PRU10141"/>
    </source>
</evidence>
<dbReference type="Gene3D" id="3.30.200.20">
    <property type="entry name" value="Phosphorylase Kinase, domain 1"/>
    <property type="match status" value="1"/>
</dbReference>
<dbReference type="InterPro" id="IPR017441">
    <property type="entry name" value="Protein_kinase_ATP_BS"/>
</dbReference>
<dbReference type="PROSITE" id="PS00108">
    <property type="entry name" value="PROTEIN_KINASE_ST"/>
    <property type="match status" value="1"/>
</dbReference>
<keyword evidence="5 10" id="KW-0547">Nucleotide-binding</keyword>
<feature type="binding site" evidence="10">
    <location>
        <position position="148"/>
    </location>
    <ligand>
        <name>ATP</name>
        <dbReference type="ChEBI" id="CHEBI:30616"/>
    </ligand>
</feature>
<feature type="compositionally biased region" description="Low complexity" evidence="11">
    <location>
        <begin position="24"/>
        <end position="35"/>
    </location>
</feature>
<dbReference type="EMBL" id="KN880684">
    <property type="protein sequence ID" value="KIY63618.1"/>
    <property type="molecule type" value="Genomic_DNA"/>
</dbReference>
<evidence type="ECO:0000256" key="4">
    <source>
        <dbReference type="ARBA" id="ARBA00022679"/>
    </source>
</evidence>
<name>A0A0D7AZ21_9AGAR</name>
<dbReference type="STRING" id="1314674.A0A0D7AZ21"/>
<keyword evidence="14" id="KW-1185">Reference proteome</keyword>
<dbReference type="SUPFAM" id="SSF56112">
    <property type="entry name" value="Protein kinase-like (PK-like)"/>
    <property type="match status" value="1"/>
</dbReference>
<dbReference type="GO" id="GO:0035556">
    <property type="term" value="P:intracellular signal transduction"/>
    <property type="evidence" value="ECO:0007669"/>
    <property type="project" value="TreeGrafter"/>
</dbReference>
<dbReference type="OrthoDB" id="347657at2759"/>
<feature type="domain" description="Protein kinase" evidence="12">
    <location>
        <begin position="119"/>
        <end position="382"/>
    </location>
</feature>
<evidence type="ECO:0000313" key="14">
    <source>
        <dbReference type="Proteomes" id="UP000054007"/>
    </source>
</evidence>
<dbReference type="Proteomes" id="UP000054007">
    <property type="component" value="Unassembled WGS sequence"/>
</dbReference>
<evidence type="ECO:0000256" key="5">
    <source>
        <dbReference type="ARBA" id="ARBA00022741"/>
    </source>
</evidence>
<evidence type="ECO:0000256" key="1">
    <source>
        <dbReference type="ARBA" id="ARBA00010006"/>
    </source>
</evidence>
<evidence type="ECO:0000256" key="3">
    <source>
        <dbReference type="ARBA" id="ARBA00022527"/>
    </source>
</evidence>
<reference evidence="13 14" key="1">
    <citation type="journal article" date="2015" name="Fungal Genet. Biol.">
        <title>Evolution of novel wood decay mechanisms in Agaricales revealed by the genome sequences of Fistulina hepatica and Cylindrobasidium torrendii.</title>
        <authorList>
            <person name="Floudas D."/>
            <person name="Held B.W."/>
            <person name="Riley R."/>
            <person name="Nagy L.G."/>
            <person name="Koehler G."/>
            <person name="Ransdell A.S."/>
            <person name="Younus H."/>
            <person name="Chow J."/>
            <person name="Chiniquy J."/>
            <person name="Lipzen A."/>
            <person name="Tritt A."/>
            <person name="Sun H."/>
            <person name="Haridas S."/>
            <person name="LaButti K."/>
            <person name="Ohm R.A."/>
            <person name="Kues U."/>
            <person name="Blanchette R.A."/>
            <person name="Grigoriev I.V."/>
            <person name="Minto R.E."/>
            <person name="Hibbett D.S."/>
        </authorList>
    </citation>
    <scope>NUCLEOTIDE SEQUENCE [LARGE SCALE GENOMIC DNA]</scope>
    <source>
        <strain evidence="13 14">FP15055 ss-10</strain>
    </source>
</reference>
<evidence type="ECO:0000256" key="2">
    <source>
        <dbReference type="ARBA" id="ARBA00012513"/>
    </source>
</evidence>
<dbReference type="FunFam" id="1.10.510.10:FF:000833">
    <property type="entry name" value="AGC family protein kinase"/>
    <property type="match status" value="1"/>
</dbReference>
<proteinExistence type="inferred from homology"/>
<evidence type="ECO:0000256" key="7">
    <source>
        <dbReference type="ARBA" id="ARBA00022840"/>
    </source>
</evidence>
<dbReference type="PANTHER" id="PTHR24356:SF163">
    <property type="entry name" value="3-PHOSPHOINOSITIDE-DEPENDENT PROTEIN KINASE 1-RELATED"/>
    <property type="match status" value="1"/>
</dbReference>
<sequence>MLKTQLQAPTPPETPNTLSDLSRRASVISTSSSDDGNSEKDADPGTLTTPTRPRPIRTFSGPRTSSPMPGTPRASRPPSYLTRDLSVGGEELPRSPTNSKPRDSSRAASRTRGITMEDFETHGELGEGAYSTVMLATYLRKRHKYALKIVDKAHLKRHNKTNTVFIERAALSRVSQDFTHPGIIKMAFSFHDQWSLYFVLEWAQNGELQSLISRLGSLSLECSRYYAAQILDAVGFVHERGIIHRDLKPENLLLDENWRIKLTDFGTAVVLNSDLEPEKFAGTAQYIAPEIITKNESSKSSDLWSYGAIVYQMIAGRFAFAGLSNYLIMEKVKKVEYKFPEGFDEQAQSLVSKLLVREPEQRLGAGDDADSNMQALRSHPFFTQISWPDLWNGPVPALEAGLVKKEHPLANGTDDNWGAVDDMWDTHASEAGVRSSGEDLLWASSQNGQGLFSRPSAFSQHAGGEIGSMGGVRELVMQPRSQSGSHTPKRTPTALVNPTKSETSLPTVSVAIAQPSPNSLNPALRALHIEEEERGRKHAPTPIQGHAPPVDFGRLLSLPANEKPSFVSTVEISSLRRRASRLLRPLASAPVAKKKMRHLVLTDKRLLLVKYESRHPDDVTVKGEYLLGGASDKESAGRVISSVATKGDRDVVVLTASKTVSFTAPDSVTAGSWVKRLTERLSRT</sequence>
<gene>
    <name evidence="13" type="ORF">CYLTODRAFT_425958</name>
</gene>
<organism evidence="13 14">
    <name type="scientific">Cylindrobasidium torrendii FP15055 ss-10</name>
    <dbReference type="NCBI Taxonomy" id="1314674"/>
    <lineage>
        <taxon>Eukaryota</taxon>
        <taxon>Fungi</taxon>
        <taxon>Dikarya</taxon>
        <taxon>Basidiomycota</taxon>
        <taxon>Agaricomycotina</taxon>
        <taxon>Agaricomycetes</taxon>
        <taxon>Agaricomycetidae</taxon>
        <taxon>Agaricales</taxon>
        <taxon>Marasmiineae</taxon>
        <taxon>Physalacriaceae</taxon>
        <taxon>Cylindrobasidium</taxon>
    </lineage>
</organism>
<dbReference type="InterPro" id="IPR011009">
    <property type="entry name" value="Kinase-like_dom_sf"/>
</dbReference>
<dbReference type="PROSITE" id="PS50011">
    <property type="entry name" value="PROTEIN_KINASE_DOM"/>
    <property type="match status" value="1"/>
</dbReference>
<keyword evidence="3" id="KW-0723">Serine/threonine-protein kinase</keyword>
<dbReference type="SMART" id="SM00220">
    <property type="entry name" value="S_TKc"/>
    <property type="match status" value="1"/>
</dbReference>
<feature type="region of interest" description="Disordered" evidence="11">
    <location>
        <begin position="480"/>
        <end position="502"/>
    </location>
</feature>
<keyword evidence="6 13" id="KW-0418">Kinase</keyword>
<dbReference type="GO" id="GO:0005524">
    <property type="term" value="F:ATP binding"/>
    <property type="evidence" value="ECO:0007669"/>
    <property type="project" value="UniProtKB-UniRule"/>
</dbReference>
<evidence type="ECO:0000256" key="9">
    <source>
        <dbReference type="ARBA" id="ARBA00048679"/>
    </source>
</evidence>
<dbReference type="InterPro" id="IPR008271">
    <property type="entry name" value="Ser/Thr_kinase_AS"/>
</dbReference>
<dbReference type="PANTHER" id="PTHR24356">
    <property type="entry name" value="SERINE/THREONINE-PROTEIN KINASE"/>
    <property type="match status" value="1"/>
</dbReference>
<comment type="catalytic activity">
    <reaction evidence="8">
        <text>L-threonyl-[protein] + ATP = O-phospho-L-threonyl-[protein] + ADP + H(+)</text>
        <dbReference type="Rhea" id="RHEA:46608"/>
        <dbReference type="Rhea" id="RHEA-COMP:11060"/>
        <dbReference type="Rhea" id="RHEA-COMP:11605"/>
        <dbReference type="ChEBI" id="CHEBI:15378"/>
        <dbReference type="ChEBI" id="CHEBI:30013"/>
        <dbReference type="ChEBI" id="CHEBI:30616"/>
        <dbReference type="ChEBI" id="CHEBI:61977"/>
        <dbReference type="ChEBI" id="CHEBI:456216"/>
        <dbReference type="EC" id="2.7.11.1"/>
    </reaction>
</comment>
<dbReference type="Pfam" id="PF00069">
    <property type="entry name" value="Pkinase"/>
    <property type="match status" value="1"/>
</dbReference>
<keyword evidence="7 10" id="KW-0067">ATP-binding</keyword>
<dbReference type="EC" id="2.7.11.1" evidence="2"/>
<dbReference type="GO" id="GO:0004674">
    <property type="term" value="F:protein serine/threonine kinase activity"/>
    <property type="evidence" value="ECO:0007669"/>
    <property type="project" value="UniProtKB-KW"/>
</dbReference>
<dbReference type="InterPro" id="IPR050236">
    <property type="entry name" value="Ser_Thr_kinase_AGC"/>
</dbReference>
<comment type="catalytic activity">
    <reaction evidence="9">
        <text>L-seryl-[protein] + ATP = O-phospho-L-seryl-[protein] + ADP + H(+)</text>
        <dbReference type="Rhea" id="RHEA:17989"/>
        <dbReference type="Rhea" id="RHEA-COMP:9863"/>
        <dbReference type="Rhea" id="RHEA-COMP:11604"/>
        <dbReference type="ChEBI" id="CHEBI:15378"/>
        <dbReference type="ChEBI" id="CHEBI:29999"/>
        <dbReference type="ChEBI" id="CHEBI:30616"/>
        <dbReference type="ChEBI" id="CHEBI:83421"/>
        <dbReference type="ChEBI" id="CHEBI:456216"/>
        <dbReference type="EC" id="2.7.11.1"/>
    </reaction>
</comment>